<evidence type="ECO:0000256" key="1">
    <source>
        <dbReference type="SAM" id="MobiDB-lite"/>
    </source>
</evidence>
<dbReference type="EMBL" id="KZ857437">
    <property type="protein sequence ID" value="RDX45480.1"/>
    <property type="molecule type" value="Genomic_DNA"/>
</dbReference>
<evidence type="ECO:0000259" key="2">
    <source>
        <dbReference type="Pfam" id="PF17667"/>
    </source>
</evidence>
<keyword evidence="4" id="KW-1185">Reference proteome</keyword>
<name>A0A371CYX0_9APHY</name>
<dbReference type="Pfam" id="PF17667">
    <property type="entry name" value="Pkinase_fungal"/>
    <property type="match status" value="1"/>
</dbReference>
<accession>A0A371CYX0</accession>
<dbReference type="SUPFAM" id="SSF56112">
    <property type="entry name" value="Protein kinase-like (PK-like)"/>
    <property type="match status" value="1"/>
</dbReference>
<dbReference type="OrthoDB" id="2801804at2759"/>
<dbReference type="InterPro" id="IPR040976">
    <property type="entry name" value="Pkinase_fungal"/>
</dbReference>
<reference evidence="3 4" key="1">
    <citation type="journal article" date="2018" name="Biotechnol. Biofuels">
        <title>Integrative visual omics of the white-rot fungus Polyporus brumalis exposes the biotechnological potential of its oxidative enzymes for delignifying raw plant biomass.</title>
        <authorList>
            <person name="Miyauchi S."/>
            <person name="Rancon A."/>
            <person name="Drula E."/>
            <person name="Hage H."/>
            <person name="Chaduli D."/>
            <person name="Favel A."/>
            <person name="Grisel S."/>
            <person name="Henrissat B."/>
            <person name="Herpoel-Gimbert I."/>
            <person name="Ruiz-Duenas F.J."/>
            <person name="Chevret D."/>
            <person name="Hainaut M."/>
            <person name="Lin J."/>
            <person name="Wang M."/>
            <person name="Pangilinan J."/>
            <person name="Lipzen A."/>
            <person name="Lesage-Meessen L."/>
            <person name="Navarro D."/>
            <person name="Riley R."/>
            <person name="Grigoriev I.V."/>
            <person name="Zhou S."/>
            <person name="Raouche S."/>
            <person name="Rosso M.N."/>
        </authorList>
    </citation>
    <scope>NUCLEOTIDE SEQUENCE [LARGE SCALE GENOMIC DNA]</scope>
    <source>
        <strain evidence="3 4">BRFM 1820</strain>
    </source>
</reference>
<dbReference type="Gene3D" id="1.10.510.10">
    <property type="entry name" value="Transferase(Phosphotransferase) domain 1"/>
    <property type="match status" value="1"/>
</dbReference>
<gene>
    <name evidence="3" type="ORF">OH76DRAFT_1408056</name>
</gene>
<evidence type="ECO:0000313" key="3">
    <source>
        <dbReference type="EMBL" id="RDX45480.1"/>
    </source>
</evidence>
<dbReference type="Proteomes" id="UP000256964">
    <property type="component" value="Unassembled WGS sequence"/>
</dbReference>
<proteinExistence type="predicted"/>
<evidence type="ECO:0000313" key="4">
    <source>
        <dbReference type="Proteomes" id="UP000256964"/>
    </source>
</evidence>
<dbReference type="PANTHER" id="PTHR38248:SF2">
    <property type="entry name" value="FUNK1 11"/>
    <property type="match status" value="1"/>
</dbReference>
<feature type="region of interest" description="Disordered" evidence="1">
    <location>
        <begin position="578"/>
        <end position="600"/>
    </location>
</feature>
<organism evidence="3 4">
    <name type="scientific">Lentinus brumalis</name>
    <dbReference type="NCBI Taxonomy" id="2498619"/>
    <lineage>
        <taxon>Eukaryota</taxon>
        <taxon>Fungi</taxon>
        <taxon>Dikarya</taxon>
        <taxon>Basidiomycota</taxon>
        <taxon>Agaricomycotina</taxon>
        <taxon>Agaricomycetes</taxon>
        <taxon>Polyporales</taxon>
        <taxon>Polyporaceae</taxon>
        <taxon>Lentinus</taxon>
    </lineage>
</organism>
<sequence>MTTSLDSDKIWPFNLLASGAPSHVNATHPLWDEAFIVDEMHGAMQNRWVGPLPVSEWESHDFPSPLKGAKQVGETGGLVDGRPNVGHTVVGAYVRLDSSLSTAACSSEQSLPLGWSMMSGDAWNDVLALNVTSFVDDDPFNFSDGNAASHELRIGLASRAYHALLHGHRVFVLACVRTPTTFRFLRFDRSGATYTDAFSATHDNALLHQFTMWIHYAPHDKIGFDTSVTVLPSGSPDGQRARDICMSSPWGDVLTEHASLCLIQIYDDRTRTFHRIVARRPEDIEQGYPGRATRAYPVVDLDEGCLVFLKDTWRVFRAGVPSETDTYRRLGKEGVRFLPDFYFGGDVPSHSQSSDNPLSTVQNTQCTYDLALRLKGAETTIQSHIHHRLLMKKIGRRLSTFKSSWELCNAIMYALQAHTDAFDIAHILHRNISDDNIMIGEDGTGILIGWSHCIHDDRHDLLRTGTPIFMAIPLLTRGQAVGIHCRRYDLESFLYVLVYSVLRFSPAFQADAEEMYWSFIEFFGDPECVAKTLFLLNTGRFDERRLAIRMPDCDPLLRLLCEFRALFTYVYYPCPEERDSSDPRIQEQQKARRQRMRDAADALNNSSEPVLQVMRRWVERKDLWPENDAAQDKFGPEFRAKYRGKVPYRDYTVVGGDSNWSSKPWRPGTGRYLAMDRNGRIVW</sequence>
<dbReference type="PANTHER" id="PTHR38248">
    <property type="entry name" value="FUNK1 6"/>
    <property type="match status" value="1"/>
</dbReference>
<dbReference type="InterPro" id="IPR011009">
    <property type="entry name" value="Kinase-like_dom_sf"/>
</dbReference>
<dbReference type="AlphaFoldDB" id="A0A371CYX0"/>
<protein>
    <recommendedName>
        <fullName evidence="2">Fungal-type protein kinase domain-containing protein</fullName>
    </recommendedName>
</protein>
<feature type="domain" description="Fungal-type protein kinase" evidence="2">
    <location>
        <begin position="167"/>
        <end position="499"/>
    </location>
</feature>